<dbReference type="Proteomes" id="UP000294914">
    <property type="component" value="Unassembled WGS sequence"/>
</dbReference>
<protein>
    <recommendedName>
        <fullName evidence="4">Aspartate/glutamate leucyltransferase</fullName>
        <ecNumber evidence="4">2.3.2.29</ecNumber>
    </recommendedName>
</protein>
<organism evidence="7 8">
    <name type="scientific">Thiohalophilus thiocyanatoxydans</name>
    <dbReference type="NCBI Taxonomy" id="381308"/>
    <lineage>
        <taxon>Bacteria</taxon>
        <taxon>Pseudomonadati</taxon>
        <taxon>Pseudomonadota</taxon>
        <taxon>Gammaproteobacteria</taxon>
        <taxon>Thiohalomonadales</taxon>
        <taxon>Thiohalophilaceae</taxon>
        <taxon>Thiohalophilus</taxon>
    </lineage>
</organism>
<dbReference type="AlphaFoldDB" id="A0A4R8IZB5"/>
<gene>
    <name evidence="4" type="primary">bpt</name>
    <name evidence="7" type="ORF">EDC23_1174</name>
</gene>
<evidence type="ECO:0000313" key="8">
    <source>
        <dbReference type="Proteomes" id="UP000294914"/>
    </source>
</evidence>
<comment type="catalytic activity">
    <reaction evidence="4">
        <text>N-terminal L-glutamyl-[protein] + L-leucyl-tRNA(Leu) = N-terminal L-leucyl-L-glutamyl-[protein] + tRNA(Leu) + H(+)</text>
        <dbReference type="Rhea" id="RHEA:50412"/>
        <dbReference type="Rhea" id="RHEA-COMP:9613"/>
        <dbReference type="Rhea" id="RHEA-COMP:9622"/>
        <dbReference type="Rhea" id="RHEA-COMP:12664"/>
        <dbReference type="Rhea" id="RHEA-COMP:12668"/>
        <dbReference type="ChEBI" id="CHEBI:15378"/>
        <dbReference type="ChEBI" id="CHEBI:64721"/>
        <dbReference type="ChEBI" id="CHEBI:78442"/>
        <dbReference type="ChEBI" id="CHEBI:78494"/>
        <dbReference type="ChEBI" id="CHEBI:133041"/>
        <dbReference type="EC" id="2.3.2.29"/>
    </reaction>
</comment>
<evidence type="ECO:0000259" key="6">
    <source>
        <dbReference type="Pfam" id="PF04377"/>
    </source>
</evidence>
<dbReference type="InterPro" id="IPR007471">
    <property type="entry name" value="N-end_Aminoacyl_Trfase_N"/>
</dbReference>
<dbReference type="EC" id="2.3.2.29" evidence="4"/>
<dbReference type="InterPro" id="IPR007472">
    <property type="entry name" value="N-end_Aminoacyl_Trfase_C"/>
</dbReference>
<accession>A0A4R8IZB5</accession>
<keyword evidence="8" id="KW-1185">Reference proteome</keyword>
<dbReference type="GO" id="GO:0004057">
    <property type="term" value="F:arginyl-tRNA--protein transferase activity"/>
    <property type="evidence" value="ECO:0007669"/>
    <property type="project" value="InterPro"/>
</dbReference>
<keyword evidence="2 4" id="KW-0808">Transferase</keyword>
<dbReference type="EMBL" id="SOQX01000002">
    <property type="protein sequence ID" value="TDY02793.1"/>
    <property type="molecule type" value="Genomic_DNA"/>
</dbReference>
<dbReference type="NCBIfam" id="NF002342">
    <property type="entry name" value="PRK01305.1-3"/>
    <property type="match status" value="1"/>
</dbReference>
<dbReference type="GO" id="GO:0008914">
    <property type="term" value="F:leucyl-tRNA--protein transferase activity"/>
    <property type="evidence" value="ECO:0007669"/>
    <property type="project" value="UniProtKB-UniRule"/>
</dbReference>
<feature type="domain" description="N-end rule aminoacyl transferase C-terminal" evidence="6">
    <location>
        <begin position="112"/>
        <end position="232"/>
    </location>
</feature>
<dbReference type="OrthoDB" id="9782022at2"/>
<comment type="catalytic activity">
    <reaction evidence="4">
        <text>N-terminal L-aspartyl-[protein] + L-leucyl-tRNA(Leu) = N-terminal L-leucyl-L-aspartyl-[protein] + tRNA(Leu) + H(+)</text>
        <dbReference type="Rhea" id="RHEA:50420"/>
        <dbReference type="Rhea" id="RHEA-COMP:9613"/>
        <dbReference type="Rhea" id="RHEA-COMP:9622"/>
        <dbReference type="Rhea" id="RHEA-COMP:12669"/>
        <dbReference type="Rhea" id="RHEA-COMP:12674"/>
        <dbReference type="ChEBI" id="CHEBI:15378"/>
        <dbReference type="ChEBI" id="CHEBI:64720"/>
        <dbReference type="ChEBI" id="CHEBI:78442"/>
        <dbReference type="ChEBI" id="CHEBI:78494"/>
        <dbReference type="ChEBI" id="CHEBI:133042"/>
        <dbReference type="EC" id="2.3.2.29"/>
    </reaction>
</comment>
<reference evidence="7 8" key="1">
    <citation type="submission" date="2019-03" db="EMBL/GenBank/DDBJ databases">
        <title>Genomic Encyclopedia of Type Strains, Phase IV (KMG-IV): sequencing the most valuable type-strain genomes for metagenomic binning, comparative biology and taxonomic classification.</title>
        <authorList>
            <person name="Goeker M."/>
        </authorList>
    </citation>
    <scope>NUCLEOTIDE SEQUENCE [LARGE SCALE GENOMIC DNA]</scope>
    <source>
        <strain evidence="7 8">DSM 16326</strain>
    </source>
</reference>
<dbReference type="InterPro" id="IPR016181">
    <property type="entry name" value="Acyl_CoA_acyltransferase"/>
</dbReference>
<evidence type="ECO:0000259" key="5">
    <source>
        <dbReference type="Pfam" id="PF04376"/>
    </source>
</evidence>
<dbReference type="PANTHER" id="PTHR21367">
    <property type="entry name" value="ARGININE-TRNA-PROTEIN TRANSFERASE 1"/>
    <property type="match status" value="1"/>
</dbReference>
<dbReference type="GO" id="GO:0005737">
    <property type="term" value="C:cytoplasm"/>
    <property type="evidence" value="ECO:0007669"/>
    <property type="project" value="UniProtKB-SubCell"/>
</dbReference>
<proteinExistence type="inferred from homology"/>
<dbReference type="SUPFAM" id="SSF55729">
    <property type="entry name" value="Acyl-CoA N-acyltransferases (Nat)"/>
    <property type="match status" value="1"/>
</dbReference>
<name>A0A4R8IZB5_9GAMM</name>
<dbReference type="GO" id="GO:0071596">
    <property type="term" value="P:ubiquitin-dependent protein catabolic process via the N-end rule pathway"/>
    <property type="evidence" value="ECO:0007669"/>
    <property type="project" value="InterPro"/>
</dbReference>
<dbReference type="InterPro" id="IPR017138">
    <property type="entry name" value="Asp_Glu_LeuTrfase"/>
</dbReference>
<evidence type="ECO:0000256" key="4">
    <source>
        <dbReference type="HAMAP-Rule" id="MF_00689"/>
    </source>
</evidence>
<feature type="domain" description="N-end aminoacyl transferase N-terminal" evidence="5">
    <location>
        <begin position="22"/>
        <end position="92"/>
    </location>
</feature>
<dbReference type="NCBIfam" id="NF002341">
    <property type="entry name" value="PRK01305.1-1"/>
    <property type="match status" value="1"/>
</dbReference>
<comment type="function">
    <text evidence="4">Functions in the N-end rule pathway of protein degradation where it conjugates Leu from its aminoacyl-tRNA to the N-termini of proteins containing an N-terminal aspartate or glutamate.</text>
</comment>
<comment type="similarity">
    <text evidence="4">Belongs to the R-transferase family. Bpt subfamily.</text>
</comment>
<dbReference type="Pfam" id="PF04377">
    <property type="entry name" value="ATE_C"/>
    <property type="match status" value="1"/>
</dbReference>
<dbReference type="PIRSF" id="PIRSF037208">
    <property type="entry name" value="ATE_pro_prd"/>
    <property type="match status" value="1"/>
</dbReference>
<evidence type="ECO:0000256" key="3">
    <source>
        <dbReference type="ARBA" id="ARBA00023315"/>
    </source>
</evidence>
<keyword evidence="3 4" id="KW-0012">Acyltransferase</keyword>
<dbReference type="Pfam" id="PF04376">
    <property type="entry name" value="ATE_N"/>
    <property type="match status" value="1"/>
</dbReference>
<comment type="subcellular location">
    <subcellularLocation>
        <location evidence="4">Cytoplasm</location>
    </subcellularLocation>
</comment>
<evidence type="ECO:0000256" key="1">
    <source>
        <dbReference type="ARBA" id="ARBA00022490"/>
    </source>
</evidence>
<dbReference type="HAMAP" id="MF_00689">
    <property type="entry name" value="Bpt"/>
    <property type="match status" value="1"/>
</dbReference>
<dbReference type="NCBIfam" id="NF002346">
    <property type="entry name" value="PRK01305.2-3"/>
    <property type="match status" value="1"/>
</dbReference>
<dbReference type="PANTHER" id="PTHR21367:SF1">
    <property type="entry name" value="ARGINYL-TRNA--PROTEIN TRANSFERASE 1"/>
    <property type="match status" value="1"/>
</dbReference>
<dbReference type="InterPro" id="IPR030700">
    <property type="entry name" value="N-end_Aminoacyl_Trfase"/>
</dbReference>
<sequence>MNDRQSFHPLLNELQFFASPEHPCSYLDGRTATSIFVDPSLLLTPQHYSVLATIGFRRSGNYIYRPHCRNCRACVPVRIPVEQFQPTRSQRRTRRANDDLQRVIRPVEFIDEHYALYRRYMQHRHPGGGMDEDDPDTYMRVLDSYWASTELLELRDEQHLLAVAVTDRLADGLSAVYTFFDPDAAQRGPGTQAILQQIELARERQLPYLYLGYWIGESEKMNYKRRFQPLEGYDGHQWRTLDTD</sequence>
<dbReference type="RefSeq" id="WP_134082049.1">
    <property type="nucleotide sequence ID" value="NZ_SOQX01000002.1"/>
</dbReference>
<evidence type="ECO:0000313" key="7">
    <source>
        <dbReference type="EMBL" id="TDY02793.1"/>
    </source>
</evidence>
<keyword evidence="1 4" id="KW-0963">Cytoplasm</keyword>
<evidence type="ECO:0000256" key="2">
    <source>
        <dbReference type="ARBA" id="ARBA00022679"/>
    </source>
</evidence>
<comment type="caution">
    <text evidence="7">The sequence shown here is derived from an EMBL/GenBank/DDBJ whole genome shotgun (WGS) entry which is preliminary data.</text>
</comment>